<comment type="caution">
    <text evidence="1">The sequence shown here is derived from an EMBL/GenBank/DDBJ whole genome shotgun (WGS) entry which is preliminary data.</text>
</comment>
<dbReference type="Proteomes" id="UP000767446">
    <property type="component" value="Unassembled WGS sequence"/>
</dbReference>
<proteinExistence type="predicted"/>
<evidence type="ECO:0000313" key="1">
    <source>
        <dbReference type="EMBL" id="MBR8828467.1"/>
    </source>
</evidence>
<sequence length="95" mass="10794">MSQIINLKLNNKIFTAIQQQAEAMGTSPEILAASILEKQFEQVFSETLDEGEREVARTKFEEHFGEINLSHTIDVNNESIDADLAREYVNNHEEA</sequence>
<evidence type="ECO:0000313" key="2">
    <source>
        <dbReference type="Proteomes" id="UP000767446"/>
    </source>
</evidence>
<organism evidence="1 2">
    <name type="scientific">Gomphosphaeria aponina SAG 52.96 = DSM 107014</name>
    <dbReference type="NCBI Taxonomy" id="1521640"/>
    <lineage>
        <taxon>Bacteria</taxon>
        <taxon>Bacillati</taxon>
        <taxon>Cyanobacteriota</taxon>
        <taxon>Cyanophyceae</taxon>
        <taxon>Oscillatoriophycideae</taxon>
        <taxon>Chroococcales</taxon>
        <taxon>Gomphosphaeriaceae</taxon>
        <taxon>Gomphosphaeria</taxon>
    </lineage>
</organism>
<gene>
    <name evidence="1" type="ORF">DSM107014_11310</name>
</gene>
<reference evidence="1" key="1">
    <citation type="submission" date="2021-02" db="EMBL/GenBank/DDBJ databases">
        <title>Metagenome analyses of Stigonema ocellatum DSM 106950, Chlorogloea purpurea SAG 13.99 and Gomphosphaeria aponina DSM 107014.</title>
        <authorList>
            <person name="Marter P."/>
            <person name="Huang S."/>
        </authorList>
    </citation>
    <scope>NUCLEOTIDE SEQUENCE</scope>
    <source>
        <strain evidence="1">JP213</strain>
    </source>
</reference>
<name>A0A941GUD1_9CHRO</name>
<dbReference type="AlphaFoldDB" id="A0A941GUD1"/>
<accession>A0A941GUD1</accession>
<protein>
    <submittedName>
        <fullName evidence="1">Uncharacterized protein</fullName>
    </submittedName>
</protein>
<dbReference type="EMBL" id="JADQBC010000071">
    <property type="protein sequence ID" value="MBR8828467.1"/>
    <property type="molecule type" value="Genomic_DNA"/>
</dbReference>